<reference evidence="2 3" key="1">
    <citation type="submission" date="2014-03" db="EMBL/GenBank/DDBJ databases">
        <title>Draft genome of the hookworm Oesophagostomum dentatum.</title>
        <authorList>
            <person name="Mitreva M."/>
        </authorList>
    </citation>
    <scope>NUCLEOTIDE SEQUENCE [LARGE SCALE GENOMIC DNA]</scope>
    <source>
        <strain evidence="2 3">OD-Hann</strain>
    </source>
</reference>
<dbReference type="EMBL" id="KN549320">
    <property type="protein sequence ID" value="KHJ98370.1"/>
    <property type="molecule type" value="Genomic_DNA"/>
</dbReference>
<dbReference type="PROSITE" id="PS50086">
    <property type="entry name" value="TBC_RABGAP"/>
    <property type="match status" value="1"/>
</dbReference>
<dbReference type="InterPro" id="IPR000195">
    <property type="entry name" value="Rab-GAP-TBC_dom"/>
</dbReference>
<dbReference type="PANTHER" id="PTHR13399:SF2">
    <property type="entry name" value="TRANSLOCON-ASSOCIATED PROTEIN SUBUNIT GAMMA"/>
    <property type="match status" value="1"/>
</dbReference>
<protein>
    <recommendedName>
        <fullName evidence="1">Rab-GAP TBC domain-containing protein</fullName>
    </recommendedName>
</protein>
<dbReference type="Pfam" id="PF00566">
    <property type="entry name" value="RabGAP-TBC"/>
    <property type="match status" value="1"/>
</dbReference>
<dbReference type="SUPFAM" id="SSF47923">
    <property type="entry name" value="Ypt/Rab-GAP domain of gyp1p"/>
    <property type="match status" value="1"/>
</dbReference>
<feature type="non-terminal residue" evidence="2">
    <location>
        <position position="1"/>
    </location>
</feature>
<dbReference type="OrthoDB" id="289721at2759"/>
<sequence>LREQTGSSRFELLIPKVYAVFFFQCLHRRYNKEVGYCQGFNIIAALILQVVDYRADIALKVMIFLIEHVLPRGYFDQSLQALSVDMTVMKDLMLQRVPVTFQHLENLKRSSGLFRKRVRTPVAQHLLHALVSHAVCHVFTKGMRTTIMGRLNVTRI</sequence>
<dbReference type="InterPro" id="IPR035969">
    <property type="entry name" value="Rab-GAP_TBC_sf"/>
</dbReference>
<dbReference type="PANTHER" id="PTHR13399">
    <property type="entry name" value="TRANSLOCON-ASSOCIATED PROTEIN TRAP , GAMMA SUBUNIT"/>
    <property type="match status" value="1"/>
</dbReference>
<evidence type="ECO:0000259" key="1">
    <source>
        <dbReference type="PROSITE" id="PS50086"/>
    </source>
</evidence>
<dbReference type="Proteomes" id="UP000053660">
    <property type="component" value="Unassembled WGS sequence"/>
</dbReference>
<proteinExistence type="predicted"/>
<dbReference type="AlphaFoldDB" id="A0A0B1TSI0"/>
<dbReference type="GO" id="GO:0005783">
    <property type="term" value="C:endoplasmic reticulum"/>
    <property type="evidence" value="ECO:0007669"/>
    <property type="project" value="TreeGrafter"/>
</dbReference>
<keyword evidence="3" id="KW-1185">Reference proteome</keyword>
<dbReference type="Gene3D" id="1.10.8.270">
    <property type="entry name" value="putative rabgap domain of human tbc1 domain family member 14 like domains"/>
    <property type="match status" value="1"/>
</dbReference>
<organism evidence="2 3">
    <name type="scientific">Oesophagostomum dentatum</name>
    <name type="common">Nodular worm</name>
    <dbReference type="NCBI Taxonomy" id="61180"/>
    <lineage>
        <taxon>Eukaryota</taxon>
        <taxon>Metazoa</taxon>
        <taxon>Ecdysozoa</taxon>
        <taxon>Nematoda</taxon>
        <taxon>Chromadorea</taxon>
        <taxon>Rhabditida</taxon>
        <taxon>Rhabditina</taxon>
        <taxon>Rhabditomorpha</taxon>
        <taxon>Strongyloidea</taxon>
        <taxon>Strongylidae</taxon>
        <taxon>Oesophagostomum</taxon>
    </lineage>
</organism>
<name>A0A0B1TSI0_OESDE</name>
<accession>A0A0B1TSI0</accession>
<feature type="domain" description="Rab-GAP TBC" evidence="1">
    <location>
        <begin position="1"/>
        <end position="142"/>
    </location>
</feature>
<gene>
    <name evidence="2" type="ORF">OESDEN_01638</name>
</gene>
<evidence type="ECO:0000313" key="2">
    <source>
        <dbReference type="EMBL" id="KHJ98370.1"/>
    </source>
</evidence>
<evidence type="ECO:0000313" key="3">
    <source>
        <dbReference type="Proteomes" id="UP000053660"/>
    </source>
</evidence>
<feature type="non-terminal residue" evidence="2">
    <location>
        <position position="156"/>
    </location>
</feature>